<dbReference type="GO" id="GO:0030267">
    <property type="term" value="F:glyoxylate reductase (NADPH) activity"/>
    <property type="evidence" value="ECO:0007669"/>
    <property type="project" value="TreeGrafter"/>
</dbReference>
<dbReference type="Proteomes" id="UP001243330">
    <property type="component" value="Unassembled WGS sequence"/>
</dbReference>
<dbReference type="Pfam" id="PF02826">
    <property type="entry name" value="2-Hacid_dh_C"/>
    <property type="match status" value="1"/>
</dbReference>
<protein>
    <submittedName>
        <fullName evidence="6">D-mandelate dehydrogenase</fullName>
    </submittedName>
</protein>
<evidence type="ECO:0000256" key="2">
    <source>
        <dbReference type="ARBA" id="ARBA00023027"/>
    </source>
</evidence>
<dbReference type="PANTHER" id="PTHR10996">
    <property type="entry name" value="2-HYDROXYACID DEHYDROGENASE-RELATED"/>
    <property type="match status" value="1"/>
</dbReference>
<organism evidence="6 7">
    <name type="scientific">Colletotrichum chrysophilum</name>
    <dbReference type="NCBI Taxonomy" id="1836956"/>
    <lineage>
        <taxon>Eukaryota</taxon>
        <taxon>Fungi</taxon>
        <taxon>Dikarya</taxon>
        <taxon>Ascomycota</taxon>
        <taxon>Pezizomycotina</taxon>
        <taxon>Sordariomycetes</taxon>
        <taxon>Hypocreomycetidae</taxon>
        <taxon>Glomerellales</taxon>
        <taxon>Glomerellaceae</taxon>
        <taxon>Colletotrichum</taxon>
        <taxon>Colletotrichum gloeosporioides species complex</taxon>
    </lineage>
</organism>
<evidence type="ECO:0000313" key="7">
    <source>
        <dbReference type="Proteomes" id="UP001243330"/>
    </source>
</evidence>
<dbReference type="InterPro" id="IPR036291">
    <property type="entry name" value="NAD(P)-bd_dom_sf"/>
</dbReference>
<sequence length="372" mass="41082">MSPIQSGFFCLISPNSSLCFISKFLPMASHPKVLVIGSPEGVVPDTVWEDFCTRYIVHQYDFSTTKDFHESLKGGTCHDISGIMRIGLNVPAGIEKVGNGWTRRALQYLPESLKLIVNFGHGFEEEDVSGLNSRGIEFFNTTGGSEATAVVATYLIISVFRQLNRYERMLRNDEFLPALRHSAQTAVDPYSRKLGIIGMGSIGQTVGRQAAALGMEIHCIDRPNLRKLLETVQHEDEYIRGLIPSATLHKDLQALVAVVDCLVLTCSYSAATHHLLSREVFSDMKKGMRIVNVARGKCIDEDAMCDAIDSGVISSVGLDVHYNEPKVSSRLLKYDCVTLLPHLGGLTHDSMKNHALIAMKRVDDFFSTTITS</sequence>
<dbReference type="PANTHER" id="PTHR10996:SF178">
    <property type="entry name" value="2-HYDROXYACID DEHYDROGENASE YGL185C-RELATED"/>
    <property type="match status" value="1"/>
</dbReference>
<dbReference type="GO" id="GO:0016618">
    <property type="term" value="F:hydroxypyruvate reductase [NAD(P)H] activity"/>
    <property type="evidence" value="ECO:0007669"/>
    <property type="project" value="TreeGrafter"/>
</dbReference>
<dbReference type="GO" id="GO:0051287">
    <property type="term" value="F:NAD binding"/>
    <property type="evidence" value="ECO:0007669"/>
    <property type="project" value="InterPro"/>
</dbReference>
<name>A0AAD9B1V6_9PEZI</name>
<evidence type="ECO:0000259" key="5">
    <source>
        <dbReference type="Pfam" id="PF02826"/>
    </source>
</evidence>
<dbReference type="InterPro" id="IPR006139">
    <property type="entry name" value="D-isomer_2_OHA_DH_cat_dom"/>
</dbReference>
<dbReference type="Pfam" id="PF00389">
    <property type="entry name" value="2-Hacid_dh"/>
    <property type="match status" value="1"/>
</dbReference>
<feature type="domain" description="D-isomer specific 2-hydroxyacid dehydrogenase NAD-binding" evidence="5">
    <location>
        <begin position="155"/>
        <end position="344"/>
    </location>
</feature>
<keyword evidence="1 3" id="KW-0560">Oxidoreductase</keyword>
<keyword evidence="2" id="KW-0520">NAD</keyword>
<comment type="caution">
    <text evidence="6">The sequence shown here is derived from an EMBL/GenBank/DDBJ whole genome shotgun (WGS) entry which is preliminary data.</text>
</comment>
<reference evidence="6" key="1">
    <citation type="submission" date="2023-01" db="EMBL/GenBank/DDBJ databases">
        <title>Colletotrichum chrysophilum M932 genome sequence.</title>
        <authorList>
            <person name="Baroncelli R."/>
        </authorList>
    </citation>
    <scope>NUCLEOTIDE SEQUENCE</scope>
    <source>
        <strain evidence="6">M932</strain>
    </source>
</reference>
<keyword evidence="7" id="KW-1185">Reference proteome</keyword>
<dbReference type="SUPFAM" id="SSF52283">
    <property type="entry name" value="Formate/glycerate dehydrogenase catalytic domain-like"/>
    <property type="match status" value="1"/>
</dbReference>
<dbReference type="EMBL" id="JAQOWY010000005">
    <property type="protein sequence ID" value="KAK1856795.1"/>
    <property type="molecule type" value="Genomic_DNA"/>
</dbReference>
<dbReference type="SUPFAM" id="SSF51735">
    <property type="entry name" value="NAD(P)-binding Rossmann-fold domains"/>
    <property type="match status" value="1"/>
</dbReference>
<feature type="domain" description="D-isomer specific 2-hydroxyacid dehydrogenase catalytic" evidence="4">
    <location>
        <begin position="101"/>
        <end position="368"/>
    </location>
</feature>
<accession>A0AAD9B1V6</accession>
<gene>
    <name evidence="6" type="ORF">CCHR01_00558</name>
</gene>
<evidence type="ECO:0000256" key="3">
    <source>
        <dbReference type="RuleBase" id="RU003719"/>
    </source>
</evidence>
<dbReference type="AlphaFoldDB" id="A0AAD9B1V6"/>
<evidence type="ECO:0000256" key="1">
    <source>
        <dbReference type="ARBA" id="ARBA00023002"/>
    </source>
</evidence>
<dbReference type="Gene3D" id="3.40.50.720">
    <property type="entry name" value="NAD(P)-binding Rossmann-like Domain"/>
    <property type="match status" value="2"/>
</dbReference>
<proteinExistence type="inferred from homology"/>
<evidence type="ECO:0000313" key="6">
    <source>
        <dbReference type="EMBL" id="KAK1856795.1"/>
    </source>
</evidence>
<evidence type="ECO:0000259" key="4">
    <source>
        <dbReference type="Pfam" id="PF00389"/>
    </source>
</evidence>
<dbReference type="InterPro" id="IPR050223">
    <property type="entry name" value="D-isomer_2-hydroxyacid_DH"/>
</dbReference>
<dbReference type="GO" id="GO:0005829">
    <property type="term" value="C:cytosol"/>
    <property type="evidence" value="ECO:0007669"/>
    <property type="project" value="TreeGrafter"/>
</dbReference>
<dbReference type="InterPro" id="IPR006140">
    <property type="entry name" value="D-isomer_DH_NAD-bd"/>
</dbReference>
<comment type="similarity">
    <text evidence="3">Belongs to the D-isomer specific 2-hydroxyacid dehydrogenase family.</text>
</comment>